<dbReference type="Pfam" id="PF11956">
    <property type="entry name" value="KCNQC3-Ank-G_bd"/>
    <property type="match status" value="1"/>
</dbReference>
<evidence type="ECO:0000256" key="10">
    <source>
        <dbReference type="ARBA" id="ARBA00022958"/>
    </source>
</evidence>
<dbReference type="Proteomes" id="UP000261340">
    <property type="component" value="Unplaced"/>
</dbReference>
<dbReference type="GeneTree" id="ENSGT00940000159760"/>
<dbReference type="InterPro" id="IPR003937">
    <property type="entry name" value="K_chnl_volt-dep_KCNQ"/>
</dbReference>
<dbReference type="GO" id="GO:0008076">
    <property type="term" value="C:voltage-gated potassium channel complex"/>
    <property type="evidence" value="ECO:0007669"/>
    <property type="project" value="UniProtKB-ARBA"/>
</dbReference>
<evidence type="ECO:0000256" key="2">
    <source>
        <dbReference type="ARBA" id="ARBA00022448"/>
    </source>
</evidence>
<dbReference type="Ensembl" id="ENSACIT00000010468.1">
    <property type="protein sequence ID" value="ENSACIP00000010172.1"/>
    <property type="gene ID" value="ENSACIG00000007946.1"/>
</dbReference>
<evidence type="ECO:0000256" key="15">
    <source>
        <dbReference type="ARBA" id="ARBA00034430"/>
    </source>
</evidence>
<evidence type="ECO:0000259" key="22">
    <source>
        <dbReference type="Pfam" id="PF03520"/>
    </source>
</evidence>
<dbReference type="PRINTS" id="PR01462">
    <property type="entry name" value="KCNQ3CHANNEL"/>
</dbReference>
<comment type="catalytic activity">
    <reaction evidence="16">
        <text>Na(+)(in) = Na(+)(out)</text>
        <dbReference type="Rhea" id="RHEA:34963"/>
        <dbReference type="ChEBI" id="CHEBI:29101"/>
    </reaction>
</comment>
<reference evidence="23" key="2">
    <citation type="submission" date="2025-09" db="UniProtKB">
        <authorList>
            <consortium name="Ensembl"/>
        </authorList>
    </citation>
    <scope>IDENTIFICATION</scope>
</reference>
<feature type="transmembrane region" description="Helical" evidence="20">
    <location>
        <begin position="193"/>
        <end position="210"/>
    </location>
</feature>
<keyword evidence="10" id="KW-0630">Potassium</keyword>
<feature type="region of interest" description="Disordered" evidence="19">
    <location>
        <begin position="777"/>
        <end position="858"/>
    </location>
</feature>
<evidence type="ECO:0000256" key="8">
    <source>
        <dbReference type="ARBA" id="ARBA00022843"/>
    </source>
</evidence>
<evidence type="ECO:0000256" key="7">
    <source>
        <dbReference type="ARBA" id="ARBA00022826"/>
    </source>
</evidence>
<keyword evidence="2" id="KW-0813">Transport</keyword>
<evidence type="ECO:0000256" key="19">
    <source>
        <dbReference type="SAM" id="MobiDB-lite"/>
    </source>
</evidence>
<keyword evidence="8" id="KW-0832">Ubl conjugation</keyword>
<comment type="catalytic activity">
    <reaction evidence="15">
        <text>K(+)(in) = K(+)(out)</text>
        <dbReference type="Rhea" id="RHEA:29463"/>
        <dbReference type="ChEBI" id="CHEBI:29103"/>
    </reaction>
</comment>
<name>A0A3Q0RIL3_AMPCI</name>
<dbReference type="SUPFAM" id="SSF81324">
    <property type="entry name" value="Voltage-gated potassium channels"/>
    <property type="match status" value="1"/>
</dbReference>
<dbReference type="AlphaFoldDB" id="A0A3Q0RIL3"/>
<dbReference type="Pfam" id="PF03520">
    <property type="entry name" value="KCNQ_channel"/>
    <property type="match status" value="1"/>
</dbReference>
<evidence type="ECO:0000256" key="17">
    <source>
        <dbReference type="ARBA" id="ARBA00044657"/>
    </source>
</evidence>
<feature type="region of interest" description="Disordered" evidence="19">
    <location>
        <begin position="1"/>
        <end position="48"/>
    </location>
</feature>
<evidence type="ECO:0000313" key="23">
    <source>
        <dbReference type="Ensembl" id="ENSACIP00000010172.1"/>
    </source>
</evidence>
<comment type="catalytic activity">
    <reaction evidence="17">
        <text>Rb(+)(in) = Rb(+)(out)</text>
        <dbReference type="Rhea" id="RHEA:78547"/>
        <dbReference type="ChEBI" id="CHEBI:49847"/>
    </reaction>
</comment>
<comment type="catalytic activity">
    <reaction evidence="18">
        <text>Cs(+)(in) = Cs(+)(out)</text>
        <dbReference type="Rhea" id="RHEA:78555"/>
        <dbReference type="ChEBI" id="CHEBI:49547"/>
    </reaction>
</comment>
<dbReference type="FunFam" id="1.10.287.70:FF:000016">
    <property type="entry name" value="Putative potassium voltage-gated channel subfamily KQT member 2"/>
    <property type="match status" value="1"/>
</dbReference>
<dbReference type="InterPro" id="IPR003948">
    <property type="entry name" value="K_chnl_volt-dep_KCNQ3"/>
</dbReference>
<keyword evidence="13 20" id="KW-0472">Membrane</keyword>
<dbReference type="STRING" id="61819.ENSACIP00000010172"/>
<dbReference type="Gene3D" id="6.10.140.1910">
    <property type="match status" value="2"/>
</dbReference>
<evidence type="ECO:0000256" key="14">
    <source>
        <dbReference type="ARBA" id="ARBA00023303"/>
    </source>
</evidence>
<keyword evidence="5" id="KW-0597">Phosphoprotein</keyword>
<sequence length="858" mass="94554">SSDLNRASVGCAGQTGPIHGGPTSQTVVSGSEEQKKPSGAPPGDLLDQSTAGADKDGALLLVAPGRDDYKRSSQGIGIGLLAKTPLNYTRPVKRNNIRKRKIQNLIYDALERPRGWALLYHAFVFLIVLGCLILAILTTFKEHEKVSAHWLVILETFAIFIFGAEFALRIWAAGCCCRYKGWRGRLKFARKPLCILDIFVLIASVPVVAVRNQGNVLATSLRSLRFLQILRMLRMDRRGGTWKLLGSAIYAHSKELITAWYIGFLSLILASFLVYLVEKDDASVNGSDHENPTAQPKEQDFDTYADALWWGLITLTTIGYGDKTPKTWAGRLLAGTFALIGVSFFALPAGILGSGLALKVQEQHRQKHFEKRRHPAAGLIQSAWRYYSTNPIREDLIATWRFYETVISLPCFRKDTLEAMASQKLSLLERVRLPNSRPSVVAVKKLAGNTDSIEESPSKEPKPAGFTNRERFRTAFRMKANTLRQSSEDAGGVADPALEERGFPPDILLEDMIPTLKLVIRAVRIMQFLLNKKRFKETLRPYDVKDVIEQYSAGHLDMLCRIKYLQTRIDMILAPGPPLTPKHKKTQKTPFTYPSNQSPRYCPAVVKATSMPDAEDQSMMGRFVRVERQVEDMEKKLDFLVDMHIQHTEHLQVDSAGSAHMTLETCNPPMNGEIRRVFLNYAEAFPHMSYQVPVSKGNPYYGRGRGGREGVGLAGGGGIAPPVHQPQPPPPATIPTYTERPTVLPISSLQDLSVGLGRTTGGQGCDSPLSMLSVNHEELERSPSGFSISGEREGEEGGGFSMGAGLAPGDPSWTRPRPSYLAEGETDTDTDPFTPSGGPLPLSSTGEGFGDAVWTTPP</sequence>
<reference evidence="23" key="1">
    <citation type="submission" date="2025-08" db="UniProtKB">
        <authorList>
            <consortium name="Ensembl"/>
        </authorList>
    </citation>
    <scope>IDENTIFICATION</scope>
</reference>
<dbReference type="Pfam" id="PF00520">
    <property type="entry name" value="Ion_trans"/>
    <property type="match status" value="1"/>
</dbReference>
<dbReference type="PRINTS" id="PR01459">
    <property type="entry name" value="KCNQCHANNEL"/>
</dbReference>
<evidence type="ECO:0000256" key="9">
    <source>
        <dbReference type="ARBA" id="ARBA00022882"/>
    </source>
</evidence>
<evidence type="ECO:0000256" key="3">
    <source>
        <dbReference type="ARBA" id="ARBA00022475"/>
    </source>
</evidence>
<organism evidence="23 24">
    <name type="scientific">Amphilophus citrinellus</name>
    <name type="common">Midas cichlid</name>
    <name type="synonym">Cichlasoma citrinellum</name>
    <dbReference type="NCBI Taxonomy" id="61819"/>
    <lineage>
        <taxon>Eukaryota</taxon>
        <taxon>Metazoa</taxon>
        <taxon>Chordata</taxon>
        <taxon>Craniata</taxon>
        <taxon>Vertebrata</taxon>
        <taxon>Euteleostomi</taxon>
        <taxon>Actinopterygii</taxon>
        <taxon>Neopterygii</taxon>
        <taxon>Teleostei</taxon>
        <taxon>Neoteleostei</taxon>
        <taxon>Acanthomorphata</taxon>
        <taxon>Ovalentaria</taxon>
        <taxon>Cichlomorphae</taxon>
        <taxon>Cichliformes</taxon>
        <taxon>Cichlidae</taxon>
        <taxon>New World cichlids</taxon>
        <taxon>Cichlasomatinae</taxon>
        <taxon>Heroini</taxon>
        <taxon>Amphilophus</taxon>
    </lineage>
</organism>
<dbReference type="PRINTS" id="PR00169">
    <property type="entry name" value="KCHANNEL"/>
</dbReference>
<keyword evidence="3" id="KW-1003">Cell membrane</keyword>
<feature type="compositionally biased region" description="Polar residues" evidence="19">
    <location>
        <begin position="22"/>
        <end position="31"/>
    </location>
</feature>
<dbReference type="OMA" id="QDRDDYM"/>
<evidence type="ECO:0000256" key="13">
    <source>
        <dbReference type="ARBA" id="ARBA00023136"/>
    </source>
</evidence>
<feature type="transmembrane region" description="Helical" evidence="20">
    <location>
        <begin position="332"/>
        <end position="358"/>
    </location>
</feature>
<evidence type="ECO:0000256" key="1">
    <source>
        <dbReference type="ARBA" id="ARBA00004651"/>
    </source>
</evidence>
<evidence type="ECO:0000256" key="11">
    <source>
        <dbReference type="ARBA" id="ARBA00022989"/>
    </source>
</evidence>
<dbReference type="PANTHER" id="PTHR47735:SF11">
    <property type="entry name" value="POTASSIUM VOLTAGE-GATED CHANNEL SUBFAMILY KQT MEMBER 3"/>
    <property type="match status" value="1"/>
</dbReference>
<feature type="domain" description="Potassium channel voltage dependent KCNQ C-terminal" evidence="22">
    <location>
        <begin position="448"/>
        <end position="650"/>
    </location>
</feature>
<dbReference type="InterPro" id="IPR013821">
    <property type="entry name" value="K_chnl_volt-dep_KCNQ_C"/>
</dbReference>
<keyword evidence="24" id="KW-1185">Reference proteome</keyword>
<comment type="subcellular location">
    <subcellularLocation>
        <location evidence="1">Cell membrane</location>
        <topology evidence="1">Multi-pass membrane protein</topology>
    </subcellularLocation>
</comment>
<dbReference type="Gene3D" id="1.10.287.70">
    <property type="match status" value="1"/>
</dbReference>
<dbReference type="InterPro" id="IPR005821">
    <property type="entry name" value="Ion_trans_dom"/>
</dbReference>
<dbReference type="PANTHER" id="PTHR47735">
    <property type="entry name" value="POTASSIUM VOLTAGE-GATED CHANNEL SUBFAMILY KQT MEMBER 4"/>
    <property type="match status" value="1"/>
</dbReference>
<keyword evidence="11 20" id="KW-1133">Transmembrane helix</keyword>
<keyword evidence="6 20" id="KW-0812">Transmembrane</keyword>
<proteinExistence type="predicted"/>
<keyword evidence="12" id="KW-0406">Ion transport</keyword>
<dbReference type="InterPro" id="IPR020969">
    <property type="entry name" value="Ankyrin-G_BS"/>
</dbReference>
<evidence type="ECO:0000256" key="5">
    <source>
        <dbReference type="ARBA" id="ARBA00022553"/>
    </source>
</evidence>
<keyword evidence="14" id="KW-0407">Ion channel</keyword>
<evidence type="ECO:0000256" key="20">
    <source>
        <dbReference type="SAM" id="Phobius"/>
    </source>
</evidence>
<keyword evidence="9" id="KW-0851">Voltage-gated channel</keyword>
<evidence type="ECO:0000313" key="24">
    <source>
        <dbReference type="Proteomes" id="UP000261340"/>
    </source>
</evidence>
<accession>A0A3Q0RIL3</accession>
<keyword evidence="4" id="KW-0633">Potassium transport</keyword>
<feature type="transmembrane region" description="Helical" evidence="20">
    <location>
        <begin position="256"/>
        <end position="277"/>
    </location>
</feature>
<evidence type="ECO:0000256" key="18">
    <source>
        <dbReference type="ARBA" id="ARBA00044691"/>
    </source>
</evidence>
<keyword evidence="7" id="KW-0631">Potassium channel</keyword>
<evidence type="ECO:0000256" key="6">
    <source>
        <dbReference type="ARBA" id="ARBA00022692"/>
    </source>
</evidence>
<evidence type="ECO:0000256" key="12">
    <source>
        <dbReference type="ARBA" id="ARBA00023065"/>
    </source>
</evidence>
<feature type="transmembrane region" description="Helical" evidence="20">
    <location>
        <begin position="118"/>
        <end position="138"/>
    </location>
</feature>
<dbReference type="FunFam" id="1.20.120.350:FF:000017">
    <property type="entry name" value="potassium voltage-gated channel subfamily KQT member 1"/>
    <property type="match status" value="1"/>
</dbReference>
<evidence type="ECO:0000256" key="4">
    <source>
        <dbReference type="ARBA" id="ARBA00022538"/>
    </source>
</evidence>
<evidence type="ECO:0000256" key="16">
    <source>
        <dbReference type="ARBA" id="ARBA00036239"/>
    </source>
</evidence>
<protein>
    <submittedName>
        <fullName evidence="23">Potassium voltage-gated channel subfamily Q member 3</fullName>
    </submittedName>
</protein>
<dbReference type="GO" id="GO:0005249">
    <property type="term" value="F:voltage-gated potassium channel activity"/>
    <property type="evidence" value="ECO:0007669"/>
    <property type="project" value="InterPro"/>
</dbReference>
<feature type="transmembrane region" description="Helical" evidence="20">
    <location>
        <begin position="150"/>
        <end position="172"/>
    </location>
</feature>
<evidence type="ECO:0000259" key="21">
    <source>
        <dbReference type="Pfam" id="PF00520"/>
    </source>
</evidence>
<feature type="domain" description="Ion transport" evidence="21">
    <location>
        <begin position="120"/>
        <end position="358"/>
    </location>
</feature>